<proteinExistence type="predicted"/>
<sequence length="85" mass="9971">MENQWITKEVRSPYGCGVWITLGNQWRVFWDKVEITVGNESKTEFREDQWIGGPTAVSQVTIARVYNWDVHQRKFRQAASPKESL</sequence>
<accession>A0AAF0PRP5</accession>
<gene>
    <name evidence="1" type="ORF">MTR67_003048</name>
</gene>
<reference evidence="1" key="1">
    <citation type="submission" date="2023-08" db="EMBL/GenBank/DDBJ databases">
        <title>A de novo genome assembly of Solanum verrucosum Schlechtendal, a Mexican diploid species geographically isolated from the other diploid A-genome species in potato relatives.</title>
        <authorList>
            <person name="Hosaka K."/>
        </authorList>
    </citation>
    <scope>NUCLEOTIDE SEQUENCE</scope>
    <source>
        <tissue evidence="1">Young leaves</tissue>
    </source>
</reference>
<protein>
    <submittedName>
        <fullName evidence="1">Uncharacterized protein</fullName>
    </submittedName>
</protein>
<organism evidence="1 2">
    <name type="scientific">Solanum verrucosum</name>
    <dbReference type="NCBI Taxonomy" id="315347"/>
    <lineage>
        <taxon>Eukaryota</taxon>
        <taxon>Viridiplantae</taxon>
        <taxon>Streptophyta</taxon>
        <taxon>Embryophyta</taxon>
        <taxon>Tracheophyta</taxon>
        <taxon>Spermatophyta</taxon>
        <taxon>Magnoliopsida</taxon>
        <taxon>eudicotyledons</taxon>
        <taxon>Gunneridae</taxon>
        <taxon>Pentapetalae</taxon>
        <taxon>asterids</taxon>
        <taxon>lamiids</taxon>
        <taxon>Solanales</taxon>
        <taxon>Solanaceae</taxon>
        <taxon>Solanoideae</taxon>
        <taxon>Solaneae</taxon>
        <taxon>Solanum</taxon>
    </lineage>
</organism>
<evidence type="ECO:0000313" key="1">
    <source>
        <dbReference type="EMBL" id="WMV09663.1"/>
    </source>
</evidence>
<dbReference type="AlphaFoldDB" id="A0AAF0PRP5"/>
<keyword evidence="2" id="KW-1185">Reference proteome</keyword>
<dbReference type="Proteomes" id="UP001234989">
    <property type="component" value="Chromosome 1"/>
</dbReference>
<name>A0AAF0PRP5_SOLVR</name>
<evidence type="ECO:0000313" key="2">
    <source>
        <dbReference type="Proteomes" id="UP001234989"/>
    </source>
</evidence>
<dbReference type="EMBL" id="CP133612">
    <property type="protein sequence ID" value="WMV09663.1"/>
    <property type="molecule type" value="Genomic_DNA"/>
</dbReference>